<keyword evidence="1" id="KW-1133">Transmembrane helix</keyword>
<comment type="caution">
    <text evidence="2">The sequence shown here is derived from an EMBL/GenBank/DDBJ whole genome shotgun (WGS) entry which is preliminary data.</text>
</comment>
<dbReference type="AlphaFoldDB" id="A0A3S0J7U2"/>
<dbReference type="Proteomes" id="UP000267448">
    <property type="component" value="Unassembled WGS sequence"/>
</dbReference>
<keyword evidence="1" id="KW-0472">Membrane</keyword>
<sequence>MSYEFIGYLGSAVIAISLLVANVTLLRYLNSIGCAIMVTYALLINAYPVVLMNFICIIINLYHIVKVGDFKNQFSSLFKFCKTDRS</sequence>
<organism evidence="2 3">
    <name type="scientific">Shewanella canadensis</name>
    <dbReference type="NCBI Taxonomy" id="271096"/>
    <lineage>
        <taxon>Bacteria</taxon>
        <taxon>Pseudomonadati</taxon>
        <taxon>Pseudomonadota</taxon>
        <taxon>Gammaproteobacteria</taxon>
        <taxon>Alteromonadales</taxon>
        <taxon>Shewanellaceae</taxon>
        <taxon>Shewanella</taxon>
    </lineage>
</organism>
<dbReference type="EMBL" id="RXNU01000003">
    <property type="protein sequence ID" value="RTR39753.1"/>
    <property type="molecule type" value="Genomic_DNA"/>
</dbReference>
<keyword evidence="1" id="KW-0812">Transmembrane</keyword>
<feature type="transmembrane region" description="Helical" evidence="1">
    <location>
        <begin position="6"/>
        <end position="28"/>
    </location>
</feature>
<dbReference type="OrthoDB" id="677174at2"/>
<accession>A0A3S0J7U2</accession>
<evidence type="ECO:0000313" key="2">
    <source>
        <dbReference type="EMBL" id="RTR39753.1"/>
    </source>
</evidence>
<evidence type="ECO:0000256" key="1">
    <source>
        <dbReference type="SAM" id="Phobius"/>
    </source>
</evidence>
<evidence type="ECO:0000313" key="3">
    <source>
        <dbReference type="Proteomes" id="UP000267448"/>
    </source>
</evidence>
<reference evidence="2 3" key="1">
    <citation type="submission" date="2018-12" db="EMBL/GenBank/DDBJ databases">
        <authorList>
            <person name="Yu L."/>
        </authorList>
    </citation>
    <scope>NUCLEOTIDE SEQUENCE [LARGE SCALE GENOMIC DNA]</scope>
    <source>
        <strain evidence="2 3">HAW-EB2</strain>
    </source>
</reference>
<keyword evidence="3" id="KW-1185">Reference proteome</keyword>
<gene>
    <name evidence="2" type="ORF">EKG38_08120</name>
</gene>
<feature type="transmembrane region" description="Helical" evidence="1">
    <location>
        <begin position="40"/>
        <end position="65"/>
    </location>
</feature>
<proteinExistence type="predicted"/>
<protein>
    <submittedName>
        <fullName evidence="2">Uroporphyrinogen decarboxylase</fullName>
    </submittedName>
</protein>
<name>A0A3S0J7U2_9GAMM</name>